<keyword evidence="1" id="KW-0472">Membrane</keyword>
<dbReference type="InterPro" id="IPR000504">
    <property type="entry name" value="RRM_dom"/>
</dbReference>
<reference evidence="3" key="1">
    <citation type="submission" date="2021-02" db="EMBL/GenBank/DDBJ databases">
        <authorList>
            <person name="Nieuwenhuis M."/>
            <person name="Van De Peppel L.J.J."/>
        </authorList>
    </citation>
    <scope>NUCLEOTIDE SEQUENCE</scope>
    <source>
        <strain evidence="3">D49</strain>
    </source>
</reference>
<dbReference type="GO" id="GO:0005743">
    <property type="term" value="C:mitochondrial inner membrane"/>
    <property type="evidence" value="ECO:0007669"/>
    <property type="project" value="UniProtKB-SubCell"/>
</dbReference>
<keyword evidence="1" id="KW-1133">Transmembrane helix</keyword>
<evidence type="ECO:0000313" key="3">
    <source>
        <dbReference type="EMBL" id="KAG5651524.1"/>
    </source>
</evidence>
<comment type="similarity">
    <text evidence="1">Belongs to the YME2 family.</text>
</comment>
<keyword evidence="4" id="KW-1185">Reference proteome</keyword>
<organism evidence="3 4">
    <name type="scientific">Sphagnurus paluster</name>
    <dbReference type="NCBI Taxonomy" id="117069"/>
    <lineage>
        <taxon>Eukaryota</taxon>
        <taxon>Fungi</taxon>
        <taxon>Dikarya</taxon>
        <taxon>Basidiomycota</taxon>
        <taxon>Agaricomycotina</taxon>
        <taxon>Agaricomycetes</taxon>
        <taxon>Agaricomycetidae</taxon>
        <taxon>Agaricales</taxon>
        <taxon>Tricholomatineae</taxon>
        <taxon>Lyophyllaceae</taxon>
        <taxon>Sphagnurus</taxon>
    </lineage>
</organism>
<dbReference type="GO" id="GO:0003723">
    <property type="term" value="F:RNA binding"/>
    <property type="evidence" value="ECO:0007669"/>
    <property type="project" value="UniProtKB-UniRule"/>
</dbReference>
<keyword evidence="1" id="KW-0999">Mitochondrion inner membrane</keyword>
<evidence type="ECO:0000313" key="4">
    <source>
        <dbReference type="Proteomes" id="UP000717328"/>
    </source>
</evidence>
<feature type="transmembrane region" description="Helical" evidence="1">
    <location>
        <begin position="223"/>
        <end position="243"/>
    </location>
</feature>
<dbReference type="Proteomes" id="UP000717328">
    <property type="component" value="Unassembled WGS sequence"/>
</dbReference>
<feature type="domain" description="RRM" evidence="2">
    <location>
        <begin position="127"/>
        <end position="183"/>
    </location>
</feature>
<sequence>MQSYSSYCNISTTFGLRDGSIFREEYLLDALRARLDSVNTNNFQVLSVEPYQKDGGVFVRFSYSASDQDTALSSIESDLTEEANKHGGLPSWFGLERGNIWLVKGIPWLEDMNRYASPIVKVIFEGPDVQEQALYKLFRPYGRIRDVTPPSPVTGGTLRSSQIVFHRLHSATVARNVLHGLKVSPSFEGVYVDNVNKTRLRTAYQRPVQAHAIRDWMSSHPKILLPLLAFLLGALTYTIFDPIRSFMVQGKMMDWFYEGIPLSSCFVLSTLTSA</sequence>
<protein>
    <recommendedName>
        <fullName evidence="1">Mitochondrial escape protein 2</fullName>
    </recommendedName>
</protein>
<proteinExistence type="inferred from homology"/>
<comment type="function">
    <text evidence="1">Plays a role in maintaining the mitochondrial genome and in controlling the mtDNA escape. Involved in the regulation of mtDNA nucleotide structure and number. May have a dispensable role in early maturation of pre-rRNA.</text>
</comment>
<gene>
    <name evidence="3" type="ORF">H0H81_008336</name>
</gene>
<dbReference type="InterPro" id="IPR039627">
    <property type="entry name" value="Yme2_C"/>
</dbReference>
<dbReference type="PANTHER" id="PTHR32198:SF2">
    <property type="entry name" value="MITOCHONDRIAL ESCAPE PROTEIN 2"/>
    <property type="match status" value="1"/>
</dbReference>
<keyword evidence="1" id="KW-0812">Transmembrane</keyword>
<evidence type="ECO:0000259" key="2">
    <source>
        <dbReference type="Pfam" id="PF00076"/>
    </source>
</evidence>
<dbReference type="PANTHER" id="PTHR32198">
    <property type="entry name" value="MITOCHONDRIAL ESCAPE PROTEIN 2"/>
    <property type="match status" value="1"/>
</dbReference>
<dbReference type="AlphaFoldDB" id="A0A9P7KJ15"/>
<comment type="subcellular location">
    <subcellularLocation>
        <location evidence="1">Mitochondrion inner membrane</location>
        <topology evidence="1">Single-pass membrane protein</topology>
    </subcellularLocation>
</comment>
<dbReference type="GO" id="GO:0006397">
    <property type="term" value="P:mRNA processing"/>
    <property type="evidence" value="ECO:0007669"/>
    <property type="project" value="UniProtKB-UniRule"/>
</dbReference>
<name>A0A9P7KJ15_9AGAR</name>
<dbReference type="OrthoDB" id="10267654at2759"/>
<dbReference type="Pfam" id="PF00076">
    <property type="entry name" value="RRM_1"/>
    <property type="match status" value="1"/>
</dbReference>
<keyword evidence="1" id="KW-0694">RNA-binding</keyword>
<accession>A0A9P7KJ15</accession>
<keyword evidence="1" id="KW-0507">mRNA processing</keyword>
<comment type="caution">
    <text evidence="3">The sequence shown here is derived from an EMBL/GenBank/DDBJ whole genome shotgun (WGS) entry which is preliminary data.</text>
</comment>
<dbReference type="SUPFAM" id="SSF54928">
    <property type="entry name" value="RNA-binding domain, RBD"/>
    <property type="match status" value="1"/>
</dbReference>
<dbReference type="InterPro" id="IPR035979">
    <property type="entry name" value="RBD_domain_sf"/>
</dbReference>
<dbReference type="EMBL" id="JABCKI010000230">
    <property type="protein sequence ID" value="KAG5651524.1"/>
    <property type="molecule type" value="Genomic_DNA"/>
</dbReference>
<evidence type="ECO:0000256" key="1">
    <source>
        <dbReference type="RuleBase" id="RU367108"/>
    </source>
</evidence>
<reference evidence="3" key="2">
    <citation type="submission" date="2021-10" db="EMBL/GenBank/DDBJ databases">
        <title>Phylogenomics reveals ancestral predisposition of the termite-cultivated fungus Termitomyces towards a domesticated lifestyle.</title>
        <authorList>
            <person name="Auxier B."/>
            <person name="Grum-Grzhimaylo A."/>
            <person name="Cardenas M.E."/>
            <person name="Lodge J.D."/>
            <person name="Laessoe T."/>
            <person name="Pedersen O."/>
            <person name="Smith M.E."/>
            <person name="Kuyper T.W."/>
            <person name="Franco-Molano E.A."/>
            <person name="Baroni T.J."/>
            <person name="Aanen D.K."/>
        </authorList>
    </citation>
    <scope>NUCLEOTIDE SEQUENCE</scope>
    <source>
        <strain evidence="3">D49</strain>
    </source>
</reference>
<keyword evidence="1" id="KW-0496">Mitochondrion</keyword>